<dbReference type="EMBL" id="CABEEZ010000167">
    <property type="protein sequence ID" value="VTR61012.1"/>
    <property type="molecule type" value="Genomic_DNA"/>
</dbReference>
<organism evidence="1">
    <name type="scientific">Serratia fonticola</name>
    <dbReference type="NCBI Taxonomy" id="47917"/>
    <lineage>
        <taxon>Bacteria</taxon>
        <taxon>Pseudomonadati</taxon>
        <taxon>Pseudomonadota</taxon>
        <taxon>Gammaproteobacteria</taxon>
        <taxon>Enterobacterales</taxon>
        <taxon>Yersiniaceae</taxon>
        <taxon>Serratia</taxon>
    </lineage>
</organism>
<protein>
    <submittedName>
        <fullName evidence="1">Uncharacterized protein</fullName>
    </submittedName>
</protein>
<name>A0A4U9WPQ6_SERFO</name>
<sequence length="50" mass="5784">MVAAVMMGFFYKLNEQLFMQIITEINNKKGNRDEQAELHPAINTTIIKEV</sequence>
<evidence type="ECO:0000313" key="1">
    <source>
        <dbReference type="EMBL" id="VTR61012.1"/>
    </source>
</evidence>
<reference evidence="1" key="1">
    <citation type="submission" date="2019-05" db="EMBL/GenBank/DDBJ databases">
        <authorList>
            <consortium name="Pathogen Informatics"/>
        </authorList>
    </citation>
    <scope>NUCLEOTIDE SEQUENCE [LARGE SCALE GENOMIC DNA]</scope>
    <source>
        <strain evidence="1">NCTC12965</strain>
    </source>
</reference>
<gene>
    <name evidence="1" type="ORF">NCTC12965_08705</name>
</gene>
<dbReference type="AlphaFoldDB" id="A0A4U9WPQ6"/>
<accession>A0A4U9WPQ6</accession>
<proteinExistence type="predicted"/>